<evidence type="ECO:0000313" key="3">
    <source>
        <dbReference type="Proteomes" id="UP000046176"/>
    </source>
</evidence>
<dbReference type="InterPro" id="IPR011051">
    <property type="entry name" value="RmlC_Cupin_sf"/>
</dbReference>
<dbReference type="AlphaFoldDB" id="A0A0T7FD29"/>
<dbReference type="SUPFAM" id="SSF51182">
    <property type="entry name" value="RmlC-like cupins"/>
    <property type="match status" value="1"/>
</dbReference>
<dbReference type="PANTHER" id="PTHR43698">
    <property type="entry name" value="RIBD C-TERMINAL DOMAIN CONTAINING PROTEIN"/>
    <property type="match status" value="1"/>
</dbReference>
<accession>A0A0T7FD29</accession>
<protein>
    <recommendedName>
        <fullName evidence="1">Cupin type-2 domain-containing protein</fullName>
    </recommendedName>
</protein>
<dbReference type="Proteomes" id="UP000046176">
    <property type="component" value="Unassembled WGS sequence"/>
</dbReference>
<dbReference type="Pfam" id="PF07883">
    <property type="entry name" value="Cupin_2"/>
    <property type="match status" value="1"/>
</dbReference>
<feature type="domain" description="Cupin type-2" evidence="1">
    <location>
        <begin position="2"/>
        <end position="64"/>
    </location>
</feature>
<organism evidence="2 3">
    <name type="scientific">Neorhizobium galegae bv. officinalis</name>
    <dbReference type="NCBI Taxonomy" id="323656"/>
    <lineage>
        <taxon>Bacteria</taxon>
        <taxon>Pseudomonadati</taxon>
        <taxon>Pseudomonadota</taxon>
        <taxon>Alphaproteobacteria</taxon>
        <taxon>Hyphomicrobiales</taxon>
        <taxon>Rhizobiaceae</taxon>
        <taxon>Rhizobium/Agrobacterium group</taxon>
        <taxon>Neorhizobium</taxon>
    </lineage>
</organism>
<name>A0A0T7FD29_NEOGA</name>
<dbReference type="CDD" id="cd02233">
    <property type="entry name" value="cupin_HNL-like"/>
    <property type="match status" value="1"/>
</dbReference>
<dbReference type="InterPro" id="IPR013096">
    <property type="entry name" value="Cupin_2"/>
</dbReference>
<evidence type="ECO:0000259" key="1">
    <source>
        <dbReference type="Pfam" id="PF07883"/>
    </source>
</evidence>
<dbReference type="PANTHER" id="PTHR43698:SF1">
    <property type="entry name" value="BLL4564 PROTEIN"/>
    <property type="match status" value="1"/>
</dbReference>
<dbReference type="Gene3D" id="2.60.120.10">
    <property type="entry name" value="Jelly Rolls"/>
    <property type="match status" value="1"/>
</dbReference>
<sequence>MSFSAGARTAWHTHPLGQTLFIVSGRGWVQKEGEAVRQVDPGDVVWIPPNVRHWHGASSTEAMAHFAVAEALNGSSVTWMERVSDEEYEEGSAR</sequence>
<evidence type="ECO:0000313" key="2">
    <source>
        <dbReference type="EMBL" id="CDZ32918.1"/>
    </source>
</evidence>
<reference evidence="2 3" key="1">
    <citation type="submission" date="2014-08" db="EMBL/GenBank/DDBJ databases">
        <authorList>
            <person name="Chen Y.-H."/>
        </authorList>
    </citation>
    <scope>NUCLEOTIDE SEQUENCE [LARGE SCALE GENOMIC DNA]</scope>
</reference>
<dbReference type="EMBL" id="CCRH01000003">
    <property type="protein sequence ID" value="CDZ32918.1"/>
    <property type="molecule type" value="Genomic_DNA"/>
</dbReference>
<dbReference type="InterPro" id="IPR047263">
    <property type="entry name" value="HNL-like_cupin"/>
</dbReference>
<proteinExistence type="predicted"/>
<gene>
    <name evidence="2" type="ORF">NGAL_HAMBI1145_15860</name>
</gene>
<dbReference type="InterPro" id="IPR014710">
    <property type="entry name" value="RmlC-like_jellyroll"/>
</dbReference>